<dbReference type="InterPro" id="IPR006379">
    <property type="entry name" value="HAD-SF_hydro_IIB"/>
</dbReference>
<protein>
    <submittedName>
        <fullName evidence="1">Cof-type HAD-IIB family hydrolase</fullName>
    </submittedName>
</protein>
<reference evidence="2" key="1">
    <citation type="submission" date="2017-12" db="EMBL/GenBank/DDBJ databases">
        <title>FDA dAtabase for Regulatory Grade micrObial Sequences (FDA-ARGOS): Supporting development and validation of Infectious Disease Dx tests.</title>
        <authorList>
            <person name="Hoffmann M."/>
            <person name="Allard M."/>
            <person name="Evans P."/>
            <person name="Brown E."/>
            <person name="Tallon L."/>
            <person name="Sadzewicz L."/>
            <person name="Sengamalay N."/>
            <person name="Ott S."/>
            <person name="Godinez A."/>
            <person name="Nagaraj S."/>
            <person name="Vavikolanu K."/>
            <person name="Aluvathingal J."/>
            <person name="Nadendla S."/>
            <person name="Sichtig H."/>
        </authorList>
    </citation>
    <scope>NUCLEOTIDE SEQUENCE [LARGE SCALE GENOMIC DNA]</scope>
    <source>
        <strain evidence="2">FDAARGOS_249</strain>
    </source>
</reference>
<dbReference type="EMBL" id="NBTM02000001">
    <property type="protein sequence ID" value="PNL91522.1"/>
    <property type="molecule type" value="Genomic_DNA"/>
</dbReference>
<dbReference type="PROSITE" id="PS01229">
    <property type="entry name" value="COF_2"/>
    <property type="match status" value="1"/>
</dbReference>
<dbReference type="NCBIfam" id="TIGR01484">
    <property type="entry name" value="HAD-SF-IIB"/>
    <property type="match status" value="1"/>
</dbReference>
<dbReference type="SFLD" id="SFLDS00003">
    <property type="entry name" value="Haloacid_Dehalogenase"/>
    <property type="match status" value="1"/>
</dbReference>
<organism evidence="1 2">
    <name type="scientific">Aerococcus viridans</name>
    <dbReference type="NCBI Taxonomy" id="1377"/>
    <lineage>
        <taxon>Bacteria</taxon>
        <taxon>Bacillati</taxon>
        <taxon>Bacillota</taxon>
        <taxon>Bacilli</taxon>
        <taxon>Lactobacillales</taxon>
        <taxon>Aerococcaceae</taxon>
        <taxon>Aerococcus</taxon>
    </lineage>
</organism>
<dbReference type="InterPro" id="IPR000150">
    <property type="entry name" value="Cof"/>
</dbReference>
<gene>
    <name evidence="1" type="ORF">A6J77_004520</name>
</gene>
<dbReference type="NCBIfam" id="TIGR00099">
    <property type="entry name" value="Cof-subfamily"/>
    <property type="match status" value="1"/>
</dbReference>
<proteinExistence type="predicted"/>
<keyword evidence="1" id="KW-0378">Hydrolase</keyword>
<dbReference type="GO" id="GO:0005829">
    <property type="term" value="C:cytosol"/>
    <property type="evidence" value="ECO:0007669"/>
    <property type="project" value="TreeGrafter"/>
</dbReference>
<name>A0A2J9PMG0_9LACT</name>
<dbReference type="SFLD" id="SFLDG01140">
    <property type="entry name" value="C2.B:_Phosphomannomutase_and_P"/>
    <property type="match status" value="1"/>
</dbReference>
<dbReference type="CDD" id="cd07516">
    <property type="entry name" value="HAD_Pase"/>
    <property type="match status" value="1"/>
</dbReference>
<dbReference type="Proteomes" id="UP000192813">
    <property type="component" value="Unassembled WGS sequence"/>
</dbReference>
<sequence length="268" mass="29282">MYKLIAFDIDGTLVNSKKEVSQATKEALHKLHDAGIHVVISSGRPYKGVLLNADLVGREIVPFVSCFNGGLVKEVATDRTVFSHALTNGELQSWVELAKAHDLDVHAHDDQYVIVQDAPKDQYVDVESTLNEMPIRTVDFFDGEVTAPKVMITAEPGKLDTFIATLDPELFEKYSIMKSEPFFLEIMPKGVDKGEALAKLAESLGIDQSETMAFGDQANDLSMIKWAGCGVAMGNAIDELKDNAQYVTASNDDEGIAKALEKLVFAAE</sequence>
<dbReference type="Gene3D" id="3.40.50.1000">
    <property type="entry name" value="HAD superfamily/HAD-like"/>
    <property type="match status" value="1"/>
</dbReference>
<dbReference type="InterPro" id="IPR023214">
    <property type="entry name" value="HAD_sf"/>
</dbReference>
<evidence type="ECO:0000313" key="2">
    <source>
        <dbReference type="Proteomes" id="UP000192813"/>
    </source>
</evidence>
<dbReference type="AlphaFoldDB" id="A0A2J9PMG0"/>
<dbReference type="PANTHER" id="PTHR10000">
    <property type="entry name" value="PHOSPHOSERINE PHOSPHATASE"/>
    <property type="match status" value="1"/>
</dbReference>
<dbReference type="RefSeq" id="WP_083068559.1">
    <property type="nucleotide sequence ID" value="NZ_JALXKY010000008.1"/>
</dbReference>
<dbReference type="PROSITE" id="PS01228">
    <property type="entry name" value="COF_1"/>
    <property type="match status" value="1"/>
</dbReference>
<dbReference type="InterPro" id="IPR036412">
    <property type="entry name" value="HAD-like_sf"/>
</dbReference>
<dbReference type="PANTHER" id="PTHR10000:SF8">
    <property type="entry name" value="HAD SUPERFAMILY HYDROLASE-LIKE, TYPE 3"/>
    <property type="match status" value="1"/>
</dbReference>
<comment type="caution">
    <text evidence="1">The sequence shown here is derived from an EMBL/GenBank/DDBJ whole genome shotgun (WGS) entry which is preliminary data.</text>
</comment>
<dbReference type="SUPFAM" id="SSF56784">
    <property type="entry name" value="HAD-like"/>
    <property type="match status" value="1"/>
</dbReference>
<dbReference type="GO" id="GO:0016791">
    <property type="term" value="F:phosphatase activity"/>
    <property type="evidence" value="ECO:0007669"/>
    <property type="project" value="TreeGrafter"/>
</dbReference>
<dbReference type="Pfam" id="PF08282">
    <property type="entry name" value="Hydrolase_3"/>
    <property type="match status" value="1"/>
</dbReference>
<dbReference type="GO" id="GO:0000287">
    <property type="term" value="F:magnesium ion binding"/>
    <property type="evidence" value="ECO:0007669"/>
    <property type="project" value="TreeGrafter"/>
</dbReference>
<dbReference type="Gene3D" id="3.30.1240.10">
    <property type="match status" value="1"/>
</dbReference>
<dbReference type="SFLD" id="SFLDG01144">
    <property type="entry name" value="C2.B.4:_PGP_Like"/>
    <property type="match status" value="1"/>
</dbReference>
<accession>A0A2J9PMG0</accession>
<evidence type="ECO:0000313" key="1">
    <source>
        <dbReference type="EMBL" id="PNL91522.1"/>
    </source>
</evidence>